<feature type="region of interest" description="Disordered" evidence="1">
    <location>
        <begin position="127"/>
        <end position="226"/>
    </location>
</feature>
<comment type="caution">
    <text evidence="2">The sequence shown here is derived from an EMBL/GenBank/DDBJ whole genome shotgun (WGS) entry which is preliminary data.</text>
</comment>
<organism evidence="2 3">
    <name type="scientific">Plectosphaerella plurivora</name>
    <dbReference type="NCBI Taxonomy" id="936078"/>
    <lineage>
        <taxon>Eukaryota</taxon>
        <taxon>Fungi</taxon>
        <taxon>Dikarya</taxon>
        <taxon>Ascomycota</taxon>
        <taxon>Pezizomycotina</taxon>
        <taxon>Sordariomycetes</taxon>
        <taxon>Hypocreomycetidae</taxon>
        <taxon>Glomerellales</taxon>
        <taxon>Plectosphaerellaceae</taxon>
        <taxon>Plectosphaerella</taxon>
    </lineage>
</organism>
<feature type="non-terminal residue" evidence="2">
    <location>
        <position position="1"/>
    </location>
</feature>
<evidence type="ECO:0000256" key="1">
    <source>
        <dbReference type="SAM" id="MobiDB-lite"/>
    </source>
</evidence>
<accession>A0A9P9A612</accession>
<keyword evidence="3" id="KW-1185">Reference proteome</keyword>
<evidence type="ECO:0000313" key="3">
    <source>
        <dbReference type="Proteomes" id="UP000770015"/>
    </source>
</evidence>
<sequence length="269" mass="28793">FPILLYCNFNRKANIPFERAGRLPLAFFLSSQPYRPTVLSTANQHLPSFITVLDTQSLQNQPQNCLRNNPIAKMKTTPLVLLSLSVLASAAIRQDKDAHDVQEQDSQRALAGRAPVPIIEASPVKVESKANNFRRHRQAMDRISSRQPDVAAADRSTRRKIKRDVEALHGGGNNNDDDTDDDRRGGHGGGNRQPQPQPTSAVPTPSQPATPVSPGENANIGVTPTPIYSPVPDRGVAAANANGLDSAASKYSVGAVMVGVVVGAVALAF</sequence>
<feature type="compositionally biased region" description="Polar residues" evidence="1">
    <location>
        <begin position="198"/>
        <end position="210"/>
    </location>
</feature>
<name>A0A9P9A612_9PEZI</name>
<dbReference type="Proteomes" id="UP000770015">
    <property type="component" value="Unassembled WGS sequence"/>
</dbReference>
<gene>
    <name evidence="2" type="ORF">F5X68DRAFT_251664</name>
</gene>
<proteinExistence type="predicted"/>
<dbReference type="AlphaFoldDB" id="A0A9P9A612"/>
<dbReference type="EMBL" id="JAGSXJ010000044">
    <property type="protein sequence ID" value="KAH6662954.1"/>
    <property type="molecule type" value="Genomic_DNA"/>
</dbReference>
<protein>
    <submittedName>
        <fullName evidence="2">Uncharacterized protein</fullName>
    </submittedName>
</protein>
<reference evidence="2" key="1">
    <citation type="journal article" date="2021" name="Nat. Commun.">
        <title>Genetic determinants of endophytism in the Arabidopsis root mycobiome.</title>
        <authorList>
            <person name="Mesny F."/>
            <person name="Miyauchi S."/>
            <person name="Thiergart T."/>
            <person name="Pickel B."/>
            <person name="Atanasova L."/>
            <person name="Karlsson M."/>
            <person name="Huettel B."/>
            <person name="Barry K.W."/>
            <person name="Haridas S."/>
            <person name="Chen C."/>
            <person name="Bauer D."/>
            <person name="Andreopoulos W."/>
            <person name="Pangilinan J."/>
            <person name="LaButti K."/>
            <person name="Riley R."/>
            <person name="Lipzen A."/>
            <person name="Clum A."/>
            <person name="Drula E."/>
            <person name="Henrissat B."/>
            <person name="Kohler A."/>
            <person name="Grigoriev I.V."/>
            <person name="Martin F.M."/>
            <person name="Hacquard S."/>
        </authorList>
    </citation>
    <scope>NUCLEOTIDE SEQUENCE</scope>
    <source>
        <strain evidence="2">MPI-SDFR-AT-0117</strain>
    </source>
</reference>
<evidence type="ECO:0000313" key="2">
    <source>
        <dbReference type="EMBL" id="KAH6662954.1"/>
    </source>
</evidence>